<dbReference type="EMBL" id="ML992533">
    <property type="protein sequence ID" value="KAF2218629.1"/>
    <property type="molecule type" value="Genomic_DNA"/>
</dbReference>
<evidence type="ECO:0000256" key="1">
    <source>
        <dbReference type="SAM" id="MobiDB-lite"/>
    </source>
</evidence>
<feature type="compositionally biased region" description="Low complexity" evidence="1">
    <location>
        <begin position="292"/>
        <end position="301"/>
    </location>
</feature>
<reference evidence="5" key="1">
    <citation type="journal article" date="2020" name="Stud. Mycol.">
        <title>101 Dothideomycetes genomes: A test case for predicting lifestyles and emergence of pathogens.</title>
        <authorList>
            <person name="Haridas S."/>
            <person name="Albert R."/>
            <person name="Binder M."/>
            <person name="Bloem J."/>
            <person name="LaButti K."/>
            <person name="Salamov A."/>
            <person name="Andreopoulos B."/>
            <person name="Baker S."/>
            <person name="Barry K."/>
            <person name="Bills G."/>
            <person name="Bluhm B."/>
            <person name="Cannon C."/>
            <person name="Castanera R."/>
            <person name="Culley D."/>
            <person name="Daum C."/>
            <person name="Ezra D."/>
            <person name="Gonzalez J."/>
            <person name="Henrissat B."/>
            <person name="Kuo A."/>
            <person name="Liang C."/>
            <person name="Lipzen A."/>
            <person name="Lutzoni F."/>
            <person name="Magnuson J."/>
            <person name="Mondo S."/>
            <person name="Nolan M."/>
            <person name="Ohm R."/>
            <person name="Pangilinan J."/>
            <person name="Park H.-J."/>
            <person name="Ramirez L."/>
            <person name="Alfaro M."/>
            <person name="Sun H."/>
            <person name="Tritt A."/>
            <person name="Yoshinaga Y."/>
            <person name="Zwiers L.-H."/>
            <person name="Turgeon B."/>
            <person name="Goodwin S."/>
            <person name="Spatafora J."/>
            <person name="Crous P."/>
            <person name="Grigoriev I."/>
        </authorList>
    </citation>
    <scope>NUCLEOTIDE SEQUENCE [LARGE SCALE GENOMIC DNA]</scope>
    <source>
        <strain evidence="5">CECT 20119</strain>
    </source>
</reference>
<organism evidence="4 5">
    <name type="scientific">Elsinoe ampelina</name>
    <dbReference type="NCBI Taxonomy" id="302913"/>
    <lineage>
        <taxon>Eukaryota</taxon>
        <taxon>Fungi</taxon>
        <taxon>Dikarya</taxon>
        <taxon>Ascomycota</taxon>
        <taxon>Pezizomycotina</taxon>
        <taxon>Dothideomycetes</taxon>
        <taxon>Dothideomycetidae</taxon>
        <taxon>Myriangiales</taxon>
        <taxon>Elsinoaceae</taxon>
        <taxon>Elsinoe</taxon>
    </lineage>
</organism>
<gene>
    <name evidence="4" type="ORF">BDZ85DRAFT_78645</name>
</gene>
<name>A0A6A6FZ24_9PEZI</name>
<keyword evidence="2" id="KW-0472">Membrane</keyword>
<feature type="compositionally biased region" description="Low complexity" evidence="1">
    <location>
        <begin position="121"/>
        <end position="160"/>
    </location>
</feature>
<feature type="signal peptide" evidence="3">
    <location>
        <begin position="1"/>
        <end position="26"/>
    </location>
</feature>
<feature type="region of interest" description="Disordered" evidence="1">
    <location>
        <begin position="283"/>
        <end position="319"/>
    </location>
</feature>
<feature type="region of interest" description="Disordered" evidence="1">
    <location>
        <begin position="115"/>
        <end position="160"/>
    </location>
</feature>
<accession>A0A6A6FZ24</accession>
<evidence type="ECO:0000256" key="3">
    <source>
        <dbReference type="SAM" id="SignalP"/>
    </source>
</evidence>
<dbReference type="OrthoDB" id="5426355at2759"/>
<keyword evidence="5" id="KW-1185">Reference proteome</keyword>
<evidence type="ECO:0000313" key="4">
    <source>
        <dbReference type="EMBL" id="KAF2218629.1"/>
    </source>
</evidence>
<dbReference type="Proteomes" id="UP000799538">
    <property type="component" value="Unassembled WGS sequence"/>
</dbReference>
<keyword evidence="2" id="KW-1133">Transmembrane helix</keyword>
<sequence>MGYQRRSNGLLAVAASFLLFANNTLAQQLLNFGTNALPACAQACQYLSQAQAACVPPAAPATGQETYLACFCQSAYLVNLRSDATQLCGNVCQGSDLPLISQWYTNTCAAGNNQPAVQQPTTTAATTTTTNPTTGPTTASTTTRTGSIATSASQSGTASSSQQNQSWWAGHWRWVLMIILIVVILSLLTIVGLWWRRRHRRKRDMMSGRFNDGITTRAATHPPQPMTTTTSTGLVAFPYPGSAMGRGPHESGSNSRLASSANLPTVRESNVEAVRLAGVVAASGEDVRRTRGATGPAGPAGDTSKGKGRARISEDEVRG</sequence>
<feature type="chain" id="PRO_5025685365" description="Integral membrane protein" evidence="3">
    <location>
        <begin position="27"/>
        <end position="319"/>
    </location>
</feature>
<keyword evidence="3" id="KW-0732">Signal</keyword>
<evidence type="ECO:0000313" key="5">
    <source>
        <dbReference type="Proteomes" id="UP000799538"/>
    </source>
</evidence>
<evidence type="ECO:0008006" key="6">
    <source>
        <dbReference type="Google" id="ProtNLM"/>
    </source>
</evidence>
<protein>
    <recommendedName>
        <fullName evidence="6">Integral membrane protein</fullName>
    </recommendedName>
</protein>
<keyword evidence="2" id="KW-0812">Transmembrane</keyword>
<evidence type="ECO:0000256" key="2">
    <source>
        <dbReference type="SAM" id="Phobius"/>
    </source>
</evidence>
<proteinExistence type="predicted"/>
<feature type="transmembrane region" description="Helical" evidence="2">
    <location>
        <begin position="172"/>
        <end position="195"/>
    </location>
</feature>
<dbReference type="AlphaFoldDB" id="A0A6A6FZ24"/>